<dbReference type="Proteomes" id="UP000189911">
    <property type="component" value="Chromosome G"/>
</dbReference>
<dbReference type="AlphaFoldDB" id="A0A1G4KHA7"/>
<evidence type="ECO:0000256" key="1">
    <source>
        <dbReference type="SAM" id="Phobius"/>
    </source>
</evidence>
<name>A0A1G4KHA7_9SACH</name>
<feature type="transmembrane region" description="Helical" evidence="1">
    <location>
        <begin position="369"/>
        <end position="391"/>
    </location>
</feature>
<feature type="transmembrane region" description="Helical" evidence="1">
    <location>
        <begin position="548"/>
        <end position="565"/>
    </location>
</feature>
<accession>A0A1G4KHA7</accession>
<protein>
    <submittedName>
        <fullName evidence="2">LANO_0G06788g1_1</fullName>
    </submittedName>
</protein>
<keyword evidence="1" id="KW-0812">Transmembrane</keyword>
<sequence length="577" mass="65820">MTYNKRKANMSLSDSIVGNENSQGFLGSFDHGLKNRYSSKKSDSLFTRRDSEYKGIKDSLLLYEDQSFELGNAKAANFQRRRMSGAKDYSDTESIYDNFARGKHVWYHDNSASRSLNVPSENPTPNSFNIREVIENAAHSIANSRKACLGIKERLSKYSSPNFVRIPGSFFEDQTRKTAESNSYIDDRADSSGNEVKLKTSEPVVYLSRFLLAPVTIKIVYFLLAHCATAESKVYSFTDTCSMIVDAERSGFTLSQLDTLVLQITEIWFLIKTMPILIKIPWRLYKVTGEYRACSIIGDDIYELRNDAAFCEFIKLCKRHEGLGYRLHRTSWIILLVSPILLTLGPLLGHTLTFKLAMYNPTINARWPVYSSFMALVFSPSQFALLTWCLWCQYFKDAFEHLEKYVVNQHQTFVRETEFIADHIDQSGQTGIEDLDGGTKQSEIPKQPPISLKKTIIPDQNLEDTHPVDSPSSNIKLPSFAMAAYESPLKGKKKLETPLPTIQPVSPLANKFPHIEENFTSPRSSSYIGLVVKIPFYILSLQYRICRFGFKIGVYFLFLCYWILLGRRHISRSDVTT</sequence>
<proteinExistence type="predicted"/>
<keyword evidence="1" id="KW-1133">Transmembrane helix</keyword>
<dbReference type="EMBL" id="LT598453">
    <property type="protein sequence ID" value="SCV03874.1"/>
    <property type="molecule type" value="Genomic_DNA"/>
</dbReference>
<organism evidence="2 3">
    <name type="scientific">Lachancea nothofagi CBS 11611</name>
    <dbReference type="NCBI Taxonomy" id="1266666"/>
    <lineage>
        <taxon>Eukaryota</taxon>
        <taxon>Fungi</taxon>
        <taxon>Dikarya</taxon>
        <taxon>Ascomycota</taxon>
        <taxon>Saccharomycotina</taxon>
        <taxon>Saccharomycetes</taxon>
        <taxon>Saccharomycetales</taxon>
        <taxon>Saccharomycetaceae</taxon>
        <taxon>Lachancea</taxon>
    </lineage>
</organism>
<gene>
    <name evidence="2" type="ORF">LANO_0G06788G</name>
</gene>
<evidence type="ECO:0000313" key="2">
    <source>
        <dbReference type="EMBL" id="SCV03874.1"/>
    </source>
</evidence>
<keyword evidence="1" id="KW-0472">Membrane</keyword>
<dbReference type="OrthoDB" id="4036003at2759"/>
<evidence type="ECO:0000313" key="3">
    <source>
        <dbReference type="Proteomes" id="UP000189911"/>
    </source>
</evidence>
<feature type="transmembrane region" description="Helical" evidence="1">
    <location>
        <begin position="332"/>
        <end position="349"/>
    </location>
</feature>
<keyword evidence="3" id="KW-1185">Reference proteome</keyword>
<reference evidence="3" key="1">
    <citation type="submission" date="2016-03" db="EMBL/GenBank/DDBJ databases">
        <authorList>
            <person name="Devillers Hugo."/>
        </authorList>
    </citation>
    <scope>NUCLEOTIDE SEQUENCE [LARGE SCALE GENOMIC DNA]</scope>
</reference>